<gene>
    <name evidence="2" type="ORF">PGQ11_006894</name>
</gene>
<dbReference type="EMBL" id="JAPCWZ010000004">
    <property type="protein sequence ID" value="KAK8868316.1"/>
    <property type="molecule type" value="Genomic_DNA"/>
</dbReference>
<keyword evidence="1" id="KW-0812">Transmembrane</keyword>
<accession>A0ABR2IVA1</accession>
<evidence type="ECO:0000313" key="3">
    <source>
        <dbReference type="Proteomes" id="UP001390339"/>
    </source>
</evidence>
<comment type="caution">
    <text evidence="2">The sequence shown here is derived from an EMBL/GenBank/DDBJ whole genome shotgun (WGS) entry which is preliminary data.</text>
</comment>
<evidence type="ECO:0000256" key="1">
    <source>
        <dbReference type="SAM" id="Phobius"/>
    </source>
</evidence>
<keyword evidence="3" id="KW-1185">Reference proteome</keyword>
<sequence length="136" mass="15431">MAVLKRQSSVRSVSCQYLIEEDRKKQHGGRRRISISELPLLGSLKDTKKPGKLNFKCLDPILRKVAKKIAKHAWRGAIVSAKLLFIAPYIPLVLFFVLCDWVLKELGEYLTEEDTDSISSWSTTSTLVDLNEDIRG</sequence>
<protein>
    <submittedName>
        <fullName evidence="2">Uncharacterized protein</fullName>
    </submittedName>
</protein>
<reference evidence="2 3" key="1">
    <citation type="journal article" date="2024" name="IMA Fungus">
        <title>Apiospora arundinis, a panoply of carbohydrate-active enzymes and secondary metabolites.</title>
        <authorList>
            <person name="Sorensen T."/>
            <person name="Petersen C."/>
            <person name="Muurmann A.T."/>
            <person name="Christiansen J.V."/>
            <person name="Brundto M.L."/>
            <person name="Overgaard C.K."/>
            <person name="Boysen A.T."/>
            <person name="Wollenberg R.D."/>
            <person name="Larsen T.O."/>
            <person name="Sorensen J.L."/>
            <person name="Nielsen K.L."/>
            <person name="Sondergaard T.E."/>
        </authorList>
    </citation>
    <scope>NUCLEOTIDE SEQUENCE [LARGE SCALE GENOMIC DNA]</scope>
    <source>
        <strain evidence="2 3">AAU 773</strain>
    </source>
</reference>
<proteinExistence type="predicted"/>
<keyword evidence="1" id="KW-1133">Transmembrane helix</keyword>
<evidence type="ECO:0000313" key="2">
    <source>
        <dbReference type="EMBL" id="KAK8868316.1"/>
    </source>
</evidence>
<keyword evidence="1" id="KW-0472">Membrane</keyword>
<organism evidence="2 3">
    <name type="scientific">Apiospora arundinis</name>
    <dbReference type="NCBI Taxonomy" id="335852"/>
    <lineage>
        <taxon>Eukaryota</taxon>
        <taxon>Fungi</taxon>
        <taxon>Dikarya</taxon>
        <taxon>Ascomycota</taxon>
        <taxon>Pezizomycotina</taxon>
        <taxon>Sordariomycetes</taxon>
        <taxon>Xylariomycetidae</taxon>
        <taxon>Amphisphaeriales</taxon>
        <taxon>Apiosporaceae</taxon>
        <taxon>Apiospora</taxon>
    </lineage>
</organism>
<dbReference type="Proteomes" id="UP001390339">
    <property type="component" value="Unassembled WGS sequence"/>
</dbReference>
<feature type="transmembrane region" description="Helical" evidence="1">
    <location>
        <begin position="83"/>
        <end position="103"/>
    </location>
</feature>
<name>A0ABR2IVA1_9PEZI</name>